<evidence type="ECO:0000256" key="4">
    <source>
        <dbReference type="ARBA" id="ARBA00023136"/>
    </source>
</evidence>
<evidence type="ECO:0000256" key="1">
    <source>
        <dbReference type="ARBA" id="ARBA00004651"/>
    </source>
</evidence>
<dbReference type="PROSITE" id="PS50850">
    <property type="entry name" value="MFS"/>
    <property type="match status" value="1"/>
</dbReference>
<accession>A0ABN2SQL5</accession>
<dbReference type="Gene3D" id="1.20.1720.10">
    <property type="entry name" value="Multidrug resistance protein D"/>
    <property type="match status" value="1"/>
</dbReference>
<feature type="transmembrane region" description="Helical" evidence="5">
    <location>
        <begin position="433"/>
        <end position="454"/>
    </location>
</feature>
<feature type="transmembrane region" description="Helical" evidence="5">
    <location>
        <begin position="142"/>
        <end position="165"/>
    </location>
</feature>
<dbReference type="EMBL" id="BAAANN010000057">
    <property type="protein sequence ID" value="GAA1990850.1"/>
    <property type="molecule type" value="Genomic_DNA"/>
</dbReference>
<keyword evidence="3 5" id="KW-1133">Transmembrane helix</keyword>
<feature type="transmembrane region" description="Helical" evidence="5">
    <location>
        <begin position="364"/>
        <end position="385"/>
    </location>
</feature>
<comment type="subcellular location">
    <subcellularLocation>
        <location evidence="1">Cell membrane</location>
        <topology evidence="1">Multi-pass membrane protein</topology>
    </subcellularLocation>
</comment>
<dbReference type="SUPFAM" id="SSF103473">
    <property type="entry name" value="MFS general substrate transporter"/>
    <property type="match status" value="1"/>
</dbReference>
<evidence type="ECO:0000256" key="2">
    <source>
        <dbReference type="ARBA" id="ARBA00022692"/>
    </source>
</evidence>
<protein>
    <submittedName>
        <fullName evidence="7">MFS transporter</fullName>
    </submittedName>
</protein>
<feature type="transmembrane region" description="Helical" evidence="5">
    <location>
        <begin position="52"/>
        <end position="72"/>
    </location>
</feature>
<feature type="transmembrane region" description="Helical" evidence="5">
    <location>
        <begin position="109"/>
        <end position="130"/>
    </location>
</feature>
<reference evidence="7 8" key="1">
    <citation type="journal article" date="2019" name="Int. J. Syst. Evol. Microbiol.">
        <title>The Global Catalogue of Microorganisms (GCM) 10K type strain sequencing project: providing services to taxonomists for standard genome sequencing and annotation.</title>
        <authorList>
            <consortium name="The Broad Institute Genomics Platform"/>
            <consortium name="The Broad Institute Genome Sequencing Center for Infectious Disease"/>
            <person name="Wu L."/>
            <person name="Ma J."/>
        </authorList>
    </citation>
    <scope>NUCLEOTIDE SEQUENCE [LARGE SCALE GENOMIC DNA]</scope>
    <source>
        <strain evidence="7 8">JCM 14545</strain>
    </source>
</reference>
<evidence type="ECO:0000256" key="5">
    <source>
        <dbReference type="SAM" id="Phobius"/>
    </source>
</evidence>
<keyword evidence="8" id="KW-1185">Reference proteome</keyword>
<sequence length="471" mass="48851">MLADVIDLAAPTTRRGLVLAVLLAGQVMVSLDGSIVSVAAQTIRAGLHADDAEIQLLVSSYLLTTGVLFVTCARIGDVLGYRRAFLIGLGWFTGASLLCGLALDPTMLVLARIAQAIGAALLMPQVFSLIHRHWEGAGRSRAIGVYSTVLALGVALGQVAGGLLAEVDLFGLSWRPVFLINVPIGVLVLVLAPRVLPSSRTEARTRLDLFGVMLLTAAMVAVTLPLIFGRDHGWPAWSWLVLACGAVLLGVFVRYESTARHPVFDLAALKPKGVKPGLAACCVVMGCYTVFVLALTLHLQSGLGYTPLQAGLAFVPYAVGFGALSLSWNHCPPRLRRAMPIAGPLVFAAGAASAVLLVRDDGRAWGFLPLLLIAGAGHAAAYSPLIARVTSAVEPRFASAISAANATGPVLAEVIGVAGLGGLYFAASSSADGLLLVVVAVAVLLVVATACAAASTRQFGLRHTEMCLAES</sequence>
<keyword evidence="4 5" id="KW-0472">Membrane</keyword>
<evidence type="ECO:0000259" key="6">
    <source>
        <dbReference type="PROSITE" id="PS50850"/>
    </source>
</evidence>
<feature type="transmembrane region" description="Helical" evidence="5">
    <location>
        <begin position="276"/>
        <end position="299"/>
    </location>
</feature>
<dbReference type="InterPro" id="IPR011701">
    <property type="entry name" value="MFS"/>
</dbReference>
<gene>
    <name evidence="7" type="ORF">GCM10009754_81600</name>
</gene>
<feature type="domain" description="Major facilitator superfamily (MFS) profile" evidence="6">
    <location>
        <begin position="18"/>
        <end position="457"/>
    </location>
</feature>
<feature type="transmembrane region" description="Helical" evidence="5">
    <location>
        <begin position="234"/>
        <end position="255"/>
    </location>
</feature>
<dbReference type="InterPro" id="IPR036259">
    <property type="entry name" value="MFS_trans_sf"/>
</dbReference>
<evidence type="ECO:0000256" key="3">
    <source>
        <dbReference type="ARBA" id="ARBA00022989"/>
    </source>
</evidence>
<name>A0ABN2SQL5_9PSEU</name>
<feature type="transmembrane region" description="Helical" evidence="5">
    <location>
        <begin position="17"/>
        <end position="40"/>
    </location>
</feature>
<dbReference type="InterPro" id="IPR020846">
    <property type="entry name" value="MFS_dom"/>
</dbReference>
<dbReference type="PANTHER" id="PTHR42718">
    <property type="entry name" value="MAJOR FACILITATOR SUPERFAMILY MULTIDRUG TRANSPORTER MFSC"/>
    <property type="match status" value="1"/>
</dbReference>
<feature type="transmembrane region" description="Helical" evidence="5">
    <location>
        <begin position="209"/>
        <end position="228"/>
    </location>
</feature>
<keyword evidence="2 5" id="KW-0812">Transmembrane</keyword>
<feature type="transmembrane region" description="Helical" evidence="5">
    <location>
        <begin position="406"/>
        <end position="427"/>
    </location>
</feature>
<evidence type="ECO:0000313" key="7">
    <source>
        <dbReference type="EMBL" id="GAA1990850.1"/>
    </source>
</evidence>
<proteinExistence type="predicted"/>
<feature type="transmembrane region" description="Helical" evidence="5">
    <location>
        <begin position="305"/>
        <end position="326"/>
    </location>
</feature>
<dbReference type="CDD" id="cd17321">
    <property type="entry name" value="MFS_MMR_MDR_like"/>
    <property type="match status" value="1"/>
</dbReference>
<comment type="caution">
    <text evidence="7">The sequence shown here is derived from an EMBL/GenBank/DDBJ whole genome shotgun (WGS) entry which is preliminary data.</text>
</comment>
<organism evidence="7 8">
    <name type="scientific">Amycolatopsis minnesotensis</name>
    <dbReference type="NCBI Taxonomy" id="337894"/>
    <lineage>
        <taxon>Bacteria</taxon>
        <taxon>Bacillati</taxon>
        <taxon>Actinomycetota</taxon>
        <taxon>Actinomycetes</taxon>
        <taxon>Pseudonocardiales</taxon>
        <taxon>Pseudonocardiaceae</taxon>
        <taxon>Amycolatopsis</taxon>
    </lineage>
</organism>
<dbReference type="Gene3D" id="1.20.1250.20">
    <property type="entry name" value="MFS general substrate transporter like domains"/>
    <property type="match status" value="1"/>
</dbReference>
<dbReference type="PANTHER" id="PTHR42718:SF39">
    <property type="entry name" value="ACTINORHODIN TRANSPORTER-RELATED"/>
    <property type="match status" value="1"/>
</dbReference>
<evidence type="ECO:0000313" key="8">
    <source>
        <dbReference type="Proteomes" id="UP001501116"/>
    </source>
</evidence>
<feature type="transmembrane region" description="Helical" evidence="5">
    <location>
        <begin position="84"/>
        <end position="103"/>
    </location>
</feature>
<feature type="transmembrane region" description="Helical" evidence="5">
    <location>
        <begin position="338"/>
        <end position="358"/>
    </location>
</feature>
<dbReference type="Pfam" id="PF07690">
    <property type="entry name" value="MFS_1"/>
    <property type="match status" value="1"/>
</dbReference>
<dbReference type="Proteomes" id="UP001501116">
    <property type="component" value="Unassembled WGS sequence"/>
</dbReference>
<feature type="transmembrane region" description="Helical" evidence="5">
    <location>
        <begin position="177"/>
        <end position="197"/>
    </location>
</feature>